<dbReference type="EMBL" id="KL197709">
    <property type="protein sequence ID" value="KDQ64337.1"/>
    <property type="molecule type" value="Genomic_DNA"/>
</dbReference>
<gene>
    <name evidence="1" type="ORF">JAAARDRAFT_52296</name>
</gene>
<dbReference type="InterPro" id="IPR027267">
    <property type="entry name" value="AH/BAR_dom_sf"/>
</dbReference>
<evidence type="ECO:0000313" key="1">
    <source>
        <dbReference type="EMBL" id="KDQ64337.1"/>
    </source>
</evidence>
<dbReference type="Gene3D" id="1.20.1270.60">
    <property type="entry name" value="Arfaptin homology (AH) domain/BAR domain"/>
    <property type="match status" value="1"/>
</dbReference>
<evidence type="ECO:0000313" key="2">
    <source>
        <dbReference type="Proteomes" id="UP000027265"/>
    </source>
</evidence>
<keyword evidence="2" id="KW-1185">Reference proteome</keyword>
<proteinExistence type="predicted"/>
<protein>
    <submittedName>
        <fullName evidence="1">Uncharacterized protein</fullName>
    </submittedName>
</protein>
<dbReference type="HOGENOM" id="CLU_1777740_0_0_1"/>
<organism evidence="1 2">
    <name type="scientific">Jaapia argillacea MUCL 33604</name>
    <dbReference type="NCBI Taxonomy" id="933084"/>
    <lineage>
        <taxon>Eukaryota</taxon>
        <taxon>Fungi</taxon>
        <taxon>Dikarya</taxon>
        <taxon>Basidiomycota</taxon>
        <taxon>Agaricomycotina</taxon>
        <taxon>Agaricomycetes</taxon>
        <taxon>Agaricomycetidae</taxon>
        <taxon>Jaapiales</taxon>
        <taxon>Jaapiaceae</taxon>
        <taxon>Jaapia</taxon>
    </lineage>
</organism>
<sequence length="146" mass="16730">MDGYLAALYPLDRLSEQFHTMSEAMEIWEYDPFSQYSGANSKLLADLSSAFSQFSSSISTVRHHVEFIHSIQNSLQSAKRYRQALSEDTAGWNELARNMKRIEIQDADAKIAAEESRFPDMQKDAMKRWMSIQFGALADFSKETMV</sequence>
<name>A0A067QLD2_9AGAM</name>
<dbReference type="AlphaFoldDB" id="A0A067QLD2"/>
<accession>A0A067QLD2</accession>
<reference evidence="2" key="1">
    <citation type="journal article" date="2014" name="Proc. Natl. Acad. Sci. U.S.A.">
        <title>Extensive sampling of basidiomycete genomes demonstrates inadequacy of the white-rot/brown-rot paradigm for wood decay fungi.</title>
        <authorList>
            <person name="Riley R."/>
            <person name="Salamov A.A."/>
            <person name="Brown D.W."/>
            <person name="Nagy L.G."/>
            <person name="Floudas D."/>
            <person name="Held B.W."/>
            <person name="Levasseur A."/>
            <person name="Lombard V."/>
            <person name="Morin E."/>
            <person name="Otillar R."/>
            <person name="Lindquist E.A."/>
            <person name="Sun H."/>
            <person name="LaButti K.M."/>
            <person name="Schmutz J."/>
            <person name="Jabbour D."/>
            <person name="Luo H."/>
            <person name="Baker S.E."/>
            <person name="Pisabarro A.G."/>
            <person name="Walton J.D."/>
            <person name="Blanchette R.A."/>
            <person name="Henrissat B."/>
            <person name="Martin F."/>
            <person name="Cullen D."/>
            <person name="Hibbett D.S."/>
            <person name="Grigoriev I.V."/>
        </authorList>
    </citation>
    <scope>NUCLEOTIDE SEQUENCE [LARGE SCALE GENOMIC DNA]</scope>
    <source>
        <strain evidence="2">MUCL 33604</strain>
    </source>
</reference>
<dbReference type="InParanoid" id="A0A067QLD2"/>
<dbReference type="Proteomes" id="UP000027265">
    <property type="component" value="Unassembled WGS sequence"/>
</dbReference>